<dbReference type="EMBL" id="QZCG01000006">
    <property type="protein sequence ID" value="RJE85452.1"/>
    <property type="molecule type" value="Genomic_DNA"/>
</dbReference>
<evidence type="ECO:0000313" key="3">
    <source>
        <dbReference type="Proteomes" id="UP000284202"/>
    </source>
</evidence>
<proteinExistence type="predicted"/>
<dbReference type="Proteomes" id="UP000284202">
    <property type="component" value="Unassembled WGS sequence"/>
</dbReference>
<dbReference type="RefSeq" id="WP_119748649.1">
    <property type="nucleotide sequence ID" value="NZ_QZCG01000006.1"/>
</dbReference>
<protein>
    <submittedName>
        <fullName evidence="2">Uncharacterized protein</fullName>
    </submittedName>
</protein>
<accession>A0A418SWW1</accession>
<organism evidence="2 3">
    <name type="scientific">Paracoccus onubensis</name>
    <dbReference type="NCBI Taxonomy" id="1675788"/>
    <lineage>
        <taxon>Bacteria</taxon>
        <taxon>Pseudomonadati</taxon>
        <taxon>Pseudomonadota</taxon>
        <taxon>Alphaproteobacteria</taxon>
        <taxon>Rhodobacterales</taxon>
        <taxon>Paracoccaceae</taxon>
        <taxon>Paracoccus</taxon>
    </lineage>
</organism>
<dbReference type="OrthoDB" id="7870889at2"/>
<evidence type="ECO:0000313" key="2">
    <source>
        <dbReference type="EMBL" id="RJE85452.1"/>
    </source>
</evidence>
<feature type="region of interest" description="Disordered" evidence="1">
    <location>
        <begin position="49"/>
        <end position="73"/>
    </location>
</feature>
<evidence type="ECO:0000256" key="1">
    <source>
        <dbReference type="SAM" id="MobiDB-lite"/>
    </source>
</evidence>
<keyword evidence="3" id="KW-1185">Reference proteome</keyword>
<name>A0A418SWW1_9RHOB</name>
<comment type="caution">
    <text evidence="2">The sequence shown here is derived from an EMBL/GenBank/DDBJ whole genome shotgun (WGS) entry which is preliminary data.</text>
</comment>
<feature type="compositionally biased region" description="Basic and acidic residues" evidence="1">
    <location>
        <begin position="62"/>
        <end position="73"/>
    </location>
</feature>
<sequence length="73" mass="8372">MTERAPDWDGLRKLFARLRQEQAAYDPDLARDLAEERAAIMEFDGGLDRREAEARAGVSTDYKNRKDPSNDDD</sequence>
<reference evidence="3" key="1">
    <citation type="submission" date="2018-09" db="EMBL/GenBank/DDBJ databases">
        <title>Acidovorax cavernicola nov. sp. isolated from Gruta de las Maravillas (Aracena, Spain).</title>
        <authorList>
            <person name="Jurado V."/>
            <person name="Gutierrez-Patricio S."/>
            <person name="Gonzalez-Pimentel J.L."/>
            <person name="Miller A.Z."/>
            <person name="Laiz L."/>
            <person name="Saiz-Jimenez C."/>
        </authorList>
    </citation>
    <scope>NUCLEOTIDE SEQUENCE [LARGE SCALE GENOMIC DNA]</scope>
    <source>
        <strain evidence="3">1011MAR3C25</strain>
    </source>
</reference>
<dbReference type="AlphaFoldDB" id="A0A418SWW1"/>
<gene>
    <name evidence="2" type="ORF">D3P04_10645</name>
</gene>